<protein>
    <submittedName>
        <fullName evidence="2">STAS domain-containing protein</fullName>
    </submittedName>
</protein>
<proteinExistence type="predicted"/>
<dbReference type="CDD" id="cd07043">
    <property type="entry name" value="STAS_anti-anti-sigma_factors"/>
    <property type="match status" value="1"/>
</dbReference>
<evidence type="ECO:0000259" key="1">
    <source>
        <dbReference type="PROSITE" id="PS50801"/>
    </source>
</evidence>
<dbReference type="InterPro" id="IPR002645">
    <property type="entry name" value="STAS_dom"/>
</dbReference>
<name>A0ABU5J442_9BACI</name>
<feature type="domain" description="STAS" evidence="1">
    <location>
        <begin position="1"/>
        <end position="109"/>
    </location>
</feature>
<reference evidence="2 3" key="1">
    <citation type="submission" date="2023-11" db="EMBL/GenBank/DDBJ databases">
        <title>Bacillus jintuensis, isolated from a mudflat on the Beibu Gulf coast.</title>
        <authorList>
            <person name="Li M."/>
        </authorList>
    </citation>
    <scope>NUCLEOTIDE SEQUENCE [LARGE SCALE GENOMIC DNA]</scope>
    <source>
        <strain evidence="2 3">31A1R</strain>
    </source>
</reference>
<dbReference type="PANTHER" id="PTHR33495:SF2">
    <property type="entry name" value="ANTI-SIGMA FACTOR ANTAGONIST TM_1081-RELATED"/>
    <property type="match status" value="1"/>
</dbReference>
<comment type="caution">
    <text evidence="2">The sequence shown here is derived from an EMBL/GenBank/DDBJ whole genome shotgun (WGS) entry which is preliminary data.</text>
</comment>
<evidence type="ECO:0000313" key="2">
    <source>
        <dbReference type="EMBL" id="MDZ5474112.1"/>
    </source>
</evidence>
<dbReference type="Proteomes" id="UP001290455">
    <property type="component" value="Unassembled WGS sequence"/>
</dbReference>
<organism evidence="2 3">
    <name type="scientific">Robertmurraya mangrovi</name>
    <dbReference type="NCBI Taxonomy" id="3098077"/>
    <lineage>
        <taxon>Bacteria</taxon>
        <taxon>Bacillati</taxon>
        <taxon>Bacillota</taxon>
        <taxon>Bacilli</taxon>
        <taxon>Bacillales</taxon>
        <taxon>Bacillaceae</taxon>
        <taxon>Robertmurraya</taxon>
    </lineage>
</organism>
<sequence length="112" mass="12924">MLIIEMDSMDILQVNQEITIKNVEQFKVNLESLLESTQKRYLILDLEKVTYLNSSALGCIADTAMKAKKVNKELVVAGIKPPIDEIFHIVKFEFFMELFKSKEEAVEYFSSK</sequence>
<dbReference type="SUPFAM" id="SSF52091">
    <property type="entry name" value="SpoIIaa-like"/>
    <property type="match status" value="1"/>
</dbReference>
<gene>
    <name evidence="2" type="ORF">SM124_20625</name>
</gene>
<keyword evidence="3" id="KW-1185">Reference proteome</keyword>
<dbReference type="RefSeq" id="WP_322448406.1">
    <property type="nucleotide sequence ID" value="NZ_JAXOFX010000020.1"/>
</dbReference>
<dbReference type="Gene3D" id="3.30.750.24">
    <property type="entry name" value="STAS domain"/>
    <property type="match status" value="1"/>
</dbReference>
<accession>A0ABU5J442</accession>
<dbReference type="Pfam" id="PF01740">
    <property type="entry name" value="STAS"/>
    <property type="match status" value="1"/>
</dbReference>
<dbReference type="PROSITE" id="PS50801">
    <property type="entry name" value="STAS"/>
    <property type="match status" value="1"/>
</dbReference>
<dbReference type="EMBL" id="JAXOFX010000020">
    <property type="protein sequence ID" value="MDZ5474112.1"/>
    <property type="molecule type" value="Genomic_DNA"/>
</dbReference>
<evidence type="ECO:0000313" key="3">
    <source>
        <dbReference type="Proteomes" id="UP001290455"/>
    </source>
</evidence>
<dbReference type="InterPro" id="IPR036513">
    <property type="entry name" value="STAS_dom_sf"/>
</dbReference>
<dbReference type="PANTHER" id="PTHR33495">
    <property type="entry name" value="ANTI-SIGMA FACTOR ANTAGONIST TM_1081-RELATED-RELATED"/>
    <property type="match status" value="1"/>
</dbReference>